<sequence length="38" mass="4402">MLEPEAETLLIRDERGGYGGRDKRSIRECNIHGECLRK</sequence>
<proteinExistence type="predicted"/>
<name>A0A0H3FKP3_KLEAK</name>
<dbReference type="KEGG" id="eae:EAE_00180"/>
<accession>A0A0H3FKP3</accession>
<dbReference type="EMBL" id="CP002824">
    <property type="protein sequence ID" value="AEG94975.1"/>
    <property type="molecule type" value="Genomic_DNA"/>
</dbReference>
<organism evidence="1 2">
    <name type="scientific">Klebsiella aerogenes (strain ATCC 13048 / DSM 30053 / CCUG 1429 / JCM 1235 / KCTC 2190 / NBRC 13534 / NCIMB 10102 / NCTC 10006 / CDC 819-56)</name>
    <name type="common">Enterobacter aerogenes</name>
    <dbReference type="NCBI Taxonomy" id="1028307"/>
    <lineage>
        <taxon>Bacteria</taxon>
        <taxon>Pseudomonadati</taxon>
        <taxon>Pseudomonadota</taxon>
        <taxon>Gammaproteobacteria</taxon>
        <taxon>Enterobacterales</taxon>
        <taxon>Enterobacteriaceae</taxon>
        <taxon>Klebsiella/Raoultella group</taxon>
        <taxon>Klebsiella</taxon>
    </lineage>
</organism>
<dbReference type="Proteomes" id="UP000008881">
    <property type="component" value="Chromosome"/>
</dbReference>
<dbReference type="AlphaFoldDB" id="A0A0H3FKP3"/>
<evidence type="ECO:0000313" key="2">
    <source>
        <dbReference type="Proteomes" id="UP000008881"/>
    </source>
</evidence>
<protein>
    <submittedName>
        <fullName evidence="1">Uncharacterized protein</fullName>
    </submittedName>
</protein>
<keyword evidence="2" id="KW-1185">Reference proteome</keyword>
<evidence type="ECO:0000313" key="1">
    <source>
        <dbReference type="EMBL" id="AEG94975.1"/>
    </source>
</evidence>
<gene>
    <name evidence="1" type="ordered locus">EAE_00180</name>
</gene>
<reference evidence="1 2" key="1">
    <citation type="journal article" date="2012" name="J. Bacteriol.">
        <title>Complete genome sequence of Enterobacter aerogenes KCTC 2190.</title>
        <authorList>
            <person name="Shin S.H."/>
            <person name="Kim S."/>
            <person name="Kim J.Y."/>
            <person name="Lee S."/>
            <person name="Um Y."/>
            <person name="Oh M.K."/>
            <person name="Kim Y.R."/>
            <person name="Lee J."/>
            <person name="Yang K.S."/>
        </authorList>
    </citation>
    <scope>NUCLEOTIDE SEQUENCE [LARGE SCALE GENOMIC DNA]</scope>
    <source>
        <strain evidence="1 2">KCTC 2190</strain>
    </source>
</reference>
<dbReference type="HOGENOM" id="CLU_3327475_0_0_6"/>